<keyword evidence="6 7" id="KW-0472">Membrane</keyword>
<dbReference type="InterPro" id="IPR051327">
    <property type="entry name" value="MATE_MepA_subfamily"/>
</dbReference>
<evidence type="ECO:0000313" key="9">
    <source>
        <dbReference type="Proteomes" id="UP000095662"/>
    </source>
</evidence>
<dbReference type="STRING" id="39492.ERS852540_01374"/>
<feature type="transmembrane region" description="Helical" evidence="7">
    <location>
        <begin position="21"/>
        <end position="42"/>
    </location>
</feature>
<feature type="transmembrane region" description="Helical" evidence="7">
    <location>
        <begin position="312"/>
        <end position="334"/>
    </location>
</feature>
<evidence type="ECO:0000256" key="6">
    <source>
        <dbReference type="ARBA" id="ARBA00023136"/>
    </source>
</evidence>
<feature type="transmembrane region" description="Helical" evidence="7">
    <location>
        <begin position="388"/>
        <end position="407"/>
    </location>
</feature>
<evidence type="ECO:0000256" key="7">
    <source>
        <dbReference type="SAM" id="Phobius"/>
    </source>
</evidence>
<dbReference type="PANTHER" id="PTHR43823:SF3">
    <property type="entry name" value="MULTIDRUG EXPORT PROTEIN MEPA"/>
    <property type="match status" value="1"/>
</dbReference>
<keyword evidence="4 7" id="KW-0812">Transmembrane</keyword>
<reference evidence="8 9" key="1">
    <citation type="submission" date="2015-09" db="EMBL/GenBank/DDBJ databases">
        <authorList>
            <consortium name="Pathogen Informatics"/>
        </authorList>
    </citation>
    <scope>NUCLEOTIDE SEQUENCE [LARGE SCALE GENOMIC DNA]</scope>
    <source>
        <strain evidence="8 9">2789STDY5834928</strain>
    </source>
</reference>
<evidence type="ECO:0000313" key="8">
    <source>
        <dbReference type="EMBL" id="CUQ86828.1"/>
    </source>
</evidence>
<dbReference type="NCBIfam" id="TIGR00797">
    <property type="entry name" value="matE"/>
    <property type="match status" value="1"/>
</dbReference>
<feature type="transmembrane region" description="Helical" evidence="7">
    <location>
        <begin position="170"/>
        <end position="193"/>
    </location>
</feature>
<evidence type="ECO:0000256" key="4">
    <source>
        <dbReference type="ARBA" id="ARBA00022692"/>
    </source>
</evidence>
<gene>
    <name evidence="8" type="primary">mepA_6</name>
    <name evidence="8" type="ORF">ERS852540_01374</name>
</gene>
<protein>
    <submittedName>
        <fullName evidence="8">Multidrug export protein mepA</fullName>
    </submittedName>
</protein>
<dbReference type="EMBL" id="CZBY01000010">
    <property type="protein sequence ID" value="CUQ86828.1"/>
    <property type="molecule type" value="Genomic_DNA"/>
</dbReference>
<feature type="transmembrane region" description="Helical" evidence="7">
    <location>
        <begin position="281"/>
        <end position="300"/>
    </location>
</feature>
<keyword evidence="2" id="KW-0813">Transport</keyword>
<keyword evidence="5 7" id="KW-1133">Transmembrane helix</keyword>
<feature type="transmembrane region" description="Helical" evidence="7">
    <location>
        <begin position="141"/>
        <end position="158"/>
    </location>
</feature>
<dbReference type="InterPro" id="IPR002528">
    <property type="entry name" value="MATE_fam"/>
</dbReference>
<evidence type="ECO:0000256" key="2">
    <source>
        <dbReference type="ARBA" id="ARBA00022448"/>
    </source>
</evidence>
<feature type="transmembrane region" description="Helical" evidence="7">
    <location>
        <begin position="239"/>
        <end position="261"/>
    </location>
</feature>
<dbReference type="GO" id="GO:0042910">
    <property type="term" value="F:xenobiotic transmembrane transporter activity"/>
    <property type="evidence" value="ECO:0007669"/>
    <property type="project" value="InterPro"/>
</dbReference>
<dbReference type="GO" id="GO:0005886">
    <property type="term" value="C:plasma membrane"/>
    <property type="evidence" value="ECO:0007669"/>
    <property type="project" value="UniProtKB-SubCell"/>
</dbReference>
<feature type="transmembrane region" description="Helical" evidence="7">
    <location>
        <begin position="354"/>
        <end position="376"/>
    </location>
</feature>
<accession>A0A174ZQY6</accession>
<dbReference type="PIRSF" id="PIRSF006603">
    <property type="entry name" value="DinF"/>
    <property type="match status" value="1"/>
</dbReference>
<feature type="transmembrane region" description="Helical" evidence="7">
    <location>
        <begin position="199"/>
        <end position="218"/>
    </location>
</feature>
<dbReference type="AlphaFoldDB" id="A0A174ZQY6"/>
<dbReference type="Proteomes" id="UP000095662">
    <property type="component" value="Unassembled WGS sequence"/>
</dbReference>
<sequence>MAEKARSVSPEFFGTESVWKIMLRIAPPIMLAQLIQAMYNIIDSLFVGQYSDDGLTALSAIYPVQLIIIALAVGTGVGTNTLMAKQYALKDEKGANHTAGVGTVLAVIMWALISVISIAFMGPYVAISAQSPVAMQYANEYGMIVSIGSIGLFLEGNWTKVLQSEGNMKLPMIAQIVGAVTNIVLDPLLIFTAGLGIKGAAIATVIGQITAAVIVGVKGARKPPEIKRIPCIAKSIYKLGYPSICMQALYTVYIAILNIILAGFCDEAVTVLGLYYKLQSFFFIPLLGLQTCIVPVLSYNYTSGDYLRCRRIFRSSLIISGVFMILGVLSFELIPTQLIGLFTQSETVKSIGAVGFRLIGASFIPAVFSFMTPVFFQSIGYSKTSTFLSVLRQLICLVPLFWIFSFIGLDYAWLAFPLTEVITGSIGMGMYYYAIKRF</sequence>
<evidence type="ECO:0000256" key="5">
    <source>
        <dbReference type="ARBA" id="ARBA00022989"/>
    </source>
</evidence>
<dbReference type="OrthoDB" id="9811110at2"/>
<proteinExistence type="predicted"/>
<feature type="transmembrane region" description="Helical" evidence="7">
    <location>
        <begin position="54"/>
        <end position="78"/>
    </location>
</feature>
<dbReference type="GO" id="GO:0015297">
    <property type="term" value="F:antiporter activity"/>
    <property type="evidence" value="ECO:0007669"/>
    <property type="project" value="InterPro"/>
</dbReference>
<organism evidence="8 9">
    <name type="scientific">[Eubacterium] siraeum</name>
    <dbReference type="NCBI Taxonomy" id="39492"/>
    <lineage>
        <taxon>Bacteria</taxon>
        <taxon>Bacillati</taxon>
        <taxon>Bacillota</taxon>
        <taxon>Clostridia</taxon>
        <taxon>Eubacteriales</taxon>
        <taxon>Oscillospiraceae</taxon>
        <taxon>Oscillospiraceae incertae sedis</taxon>
    </lineage>
</organism>
<evidence type="ECO:0000256" key="3">
    <source>
        <dbReference type="ARBA" id="ARBA00022475"/>
    </source>
</evidence>
<feature type="transmembrane region" description="Helical" evidence="7">
    <location>
        <begin position="413"/>
        <end position="434"/>
    </location>
</feature>
<name>A0A174ZQY6_9FIRM</name>
<dbReference type="Pfam" id="PF01554">
    <property type="entry name" value="MatE"/>
    <property type="match status" value="2"/>
</dbReference>
<dbReference type="InterPro" id="IPR048279">
    <property type="entry name" value="MdtK-like"/>
</dbReference>
<feature type="transmembrane region" description="Helical" evidence="7">
    <location>
        <begin position="99"/>
        <end position="121"/>
    </location>
</feature>
<comment type="subcellular location">
    <subcellularLocation>
        <location evidence="1">Cell membrane</location>
        <topology evidence="1">Multi-pass membrane protein</topology>
    </subcellularLocation>
</comment>
<dbReference type="PANTHER" id="PTHR43823">
    <property type="entry name" value="SPORULATION PROTEIN YKVU"/>
    <property type="match status" value="1"/>
</dbReference>
<evidence type="ECO:0000256" key="1">
    <source>
        <dbReference type="ARBA" id="ARBA00004651"/>
    </source>
</evidence>
<keyword evidence="3" id="KW-1003">Cell membrane</keyword>